<feature type="compositionally biased region" description="Polar residues" evidence="1">
    <location>
        <begin position="330"/>
        <end position="340"/>
    </location>
</feature>
<feature type="region of interest" description="Disordered" evidence="1">
    <location>
        <begin position="268"/>
        <end position="300"/>
    </location>
</feature>
<evidence type="ECO:0000256" key="1">
    <source>
        <dbReference type="SAM" id="MobiDB-lite"/>
    </source>
</evidence>
<accession>A0A9W9DMG3</accession>
<evidence type="ECO:0000259" key="2">
    <source>
        <dbReference type="Pfam" id="PF20209"/>
    </source>
</evidence>
<dbReference type="AlphaFoldDB" id="A0A9W9DMG3"/>
<proteinExistence type="predicted"/>
<feature type="region of interest" description="Disordered" evidence="1">
    <location>
        <begin position="160"/>
        <end position="182"/>
    </location>
</feature>
<feature type="compositionally biased region" description="Polar residues" evidence="1">
    <location>
        <begin position="170"/>
        <end position="182"/>
    </location>
</feature>
<feature type="region of interest" description="Disordered" evidence="1">
    <location>
        <begin position="80"/>
        <end position="116"/>
    </location>
</feature>
<protein>
    <recommendedName>
        <fullName evidence="2">DUF6570 domain-containing protein</fullName>
    </recommendedName>
</protein>
<reference evidence="3" key="1">
    <citation type="submission" date="2022-08" db="EMBL/GenBank/DDBJ databases">
        <authorList>
            <consortium name="DOE Joint Genome Institute"/>
            <person name="Min B."/>
            <person name="Riley R."/>
            <person name="Sierra-Patev S."/>
            <person name="Naranjo-Ortiz M."/>
            <person name="Looney B."/>
            <person name="Konkel Z."/>
            <person name="Slot J.C."/>
            <person name="Sakamoto Y."/>
            <person name="Steenwyk J.L."/>
            <person name="Rokas A."/>
            <person name="Carro J."/>
            <person name="Camarero S."/>
            <person name="Ferreira P."/>
            <person name="Molpeceres G."/>
            <person name="Ruiz-Duenas F.J."/>
            <person name="Serrano A."/>
            <person name="Henrissat B."/>
            <person name="Drula E."/>
            <person name="Hughes K.W."/>
            <person name="Mata J.L."/>
            <person name="Ishikawa N.K."/>
            <person name="Vargas-Isla R."/>
            <person name="Ushijima S."/>
            <person name="Smith C.A."/>
            <person name="Ahrendt S."/>
            <person name="Andreopoulos W."/>
            <person name="He G."/>
            <person name="Labutti K."/>
            <person name="Lipzen A."/>
            <person name="Ng V."/>
            <person name="Sandor L."/>
            <person name="Barry K."/>
            <person name="Martinez A.T."/>
            <person name="Xiao Y."/>
            <person name="Gibbons J.G."/>
            <person name="Terashima K."/>
            <person name="Hibbett D.S."/>
            <person name="Grigoriev I.V."/>
        </authorList>
    </citation>
    <scope>NUCLEOTIDE SEQUENCE</scope>
    <source>
        <strain evidence="3">Sp2 HRB7682 ss15</strain>
    </source>
</reference>
<evidence type="ECO:0000313" key="3">
    <source>
        <dbReference type="EMBL" id="KAJ4476050.1"/>
    </source>
</evidence>
<feature type="compositionally biased region" description="Low complexity" evidence="1">
    <location>
        <begin position="341"/>
        <end position="351"/>
    </location>
</feature>
<organism evidence="3 4">
    <name type="scientific">Lentinula lateritia</name>
    <dbReference type="NCBI Taxonomy" id="40482"/>
    <lineage>
        <taxon>Eukaryota</taxon>
        <taxon>Fungi</taxon>
        <taxon>Dikarya</taxon>
        <taxon>Basidiomycota</taxon>
        <taxon>Agaricomycotina</taxon>
        <taxon>Agaricomycetes</taxon>
        <taxon>Agaricomycetidae</taxon>
        <taxon>Agaricales</taxon>
        <taxon>Marasmiineae</taxon>
        <taxon>Omphalotaceae</taxon>
        <taxon>Lentinula</taxon>
    </lineage>
</organism>
<gene>
    <name evidence="3" type="ORF">C8J55DRAFT_562086</name>
</gene>
<dbReference type="InterPro" id="IPR046700">
    <property type="entry name" value="DUF6570"/>
</dbReference>
<evidence type="ECO:0000313" key="4">
    <source>
        <dbReference type="Proteomes" id="UP001150238"/>
    </source>
</evidence>
<feature type="region of interest" description="Disordered" evidence="1">
    <location>
        <begin position="330"/>
        <end position="397"/>
    </location>
</feature>
<feature type="compositionally biased region" description="Low complexity" evidence="1">
    <location>
        <begin position="268"/>
        <end position="286"/>
    </location>
</feature>
<sequence>MDVCGDAQLTATQCGRTTSSTSPSNTPRNNTFMNTWDAGTFSTTILSSSDLGPPVLLYPSPTLTTRMNYVEDLSLSYPHLHSNSNSNSQDNDGTSHSDDTSSALSVPQPTIEIPLDELLRGMDGFDGMEGMKGLDGGDDMDGLLNHLHLLFNQFTQTTTTASSSTPPLFGTTSLVPPSKNPNANDFYGEDESQDVEMFDHSSSAYHPLIFDDNPNNEHIFSFDRDLNSAEPIQIPIPTVSGDSLRVLFGDSPSGRSDGRSLTPLEEALSFSGQQGRSSRLSSPTSRSSHHTHLSNHKDDADLVESVELMMSSTTTMTLSIGQHSTEFVYSGAGSSKSLSQRRSTTPRPSSPTGGGGVAGGLSVYSKPRASSKPHNRPKPRANARAMPRPSARQTRHPKAICKKDLQCRLELYVDGLVSNPDSFISSEKNLEKIRNQWPTIVPTSVKEECIQKFIDLTSTEKLKTFTCASCSTEDFVSHAHEIESSSVDLTLLNAPNVRISSKTSSTVIDANWLEERCVAPDFHGVVADYPDAMLDINGVKRSNDGKYVLSLCQPCHSALKNRKTPALSLANHLFLGAVPEELKDLSVVEEAMISRCRAKSWIIQLTEDNGFITPTNQRGYKECNNIPAECILCVQSPTAFNRRTF</sequence>
<dbReference type="Proteomes" id="UP001150238">
    <property type="component" value="Unassembled WGS sequence"/>
</dbReference>
<comment type="caution">
    <text evidence="3">The sequence shown here is derived from an EMBL/GenBank/DDBJ whole genome shotgun (WGS) entry which is preliminary data.</text>
</comment>
<feature type="compositionally biased region" description="Basic residues" evidence="1">
    <location>
        <begin position="369"/>
        <end position="381"/>
    </location>
</feature>
<dbReference type="Pfam" id="PF20209">
    <property type="entry name" value="DUF6570"/>
    <property type="match status" value="1"/>
</dbReference>
<name>A0A9W9DMG3_9AGAR</name>
<feature type="domain" description="DUF6570" evidence="2">
    <location>
        <begin position="562"/>
        <end position="620"/>
    </location>
</feature>
<reference evidence="3" key="2">
    <citation type="journal article" date="2023" name="Proc. Natl. Acad. Sci. U.S.A.">
        <title>A global phylogenomic analysis of the shiitake genus Lentinula.</title>
        <authorList>
            <person name="Sierra-Patev S."/>
            <person name="Min B."/>
            <person name="Naranjo-Ortiz M."/>
            <person name="Looney B."/>
            <person name="Konkel Z."/>
            <person name="Slot J.C."/>
            <person name="Sakamoto Y."/>
            <person name="Steenwyk J.L."/>
            <person name="Rokas A."/>
            <person name="Carro J."/>
            <person name="Camarero S."/>
            <person name="Ferreira P."/>
            <person name="Molpeceres G."/>
            <person name="Ruiz-Duenas F.J."/>
            <person name="Serrano A."/>
            <person name="Henrissat B."/>
            <person name="Drula E."/>
            <person name="Hughes K.W."/>
            <person name="Mata J.L."/>
            <person name="Ishikawa N.K."/>
            <person name="Vargas-Isla R."/>
            <person name="Ushijima S."/>
            <person name="Smith C.A."/>
            <person name="Donoghue J."/>
            <person name="Ahrendt S."/>
            <person name="Andreopoulos W."/>
            <person name="He G."/>
            <person name="LaButti K."/>
            <person name="Lipzen A."/>
            <person name="Ng V."/>
            <person name="Riley R."/>
            <person name="Sandor L."/>
            <person name="Barry K."/>
            <person name="Martinez A.T."/>
            <person name="Xiao Y."/>
            <person name="Gibbons J.G."/>
            <person name="Terashima K."/>
            <person name="Grigoriev I.V."/>
            <person name="Hibbett D."/>
        </authorList>
    </citation>
    <scope>NUCLEOTIDE SEQUENCE</scope>
    <source>
        <strain evidence="3">Sp2 HRB7682 ss15</strain>
    </source>
</reference>
<dbReference type="EMBL" id="JANVFS010000021">
    <property type="protein sequence ID" value="KAJ4476050.1"/>
    <property type="molecule type" value="Genomic_DNA"/>
</dbReference>